<evidence type="ECO:0000256" key="1">
    <source>
        <dbReference type="ARBA" id="ARBA00004571"/>
    </source>
</evidence>
<evidence type="ECO:0000313" key="9">
    <source>
        <dbReference type="Proteomes" id="UP000076079"/>
    </source>
</evidence>
<evidence type="ECO:0000256" key="4">
    <source>
        <dbReference type="ARBA" id="ARBA00022692"/>
    </source>
</evidence>
<dbReference type="SUPFAM" id="SSF49452">
    <property type="entry name" value="Starch-binding domain-like"/>
    <property type="match status" value="1"/>
</dbReference>
<reference evidence="9" key="2">
    <citation type="submission" date="2016-04" db="EMBL/GenBank/DDBJ databases">
        <title>First Complete Genome Sequence of a Subdivision 6 Acidobacterium.</title>
        <authorList>
            <person name="Huang S."/>
            <person name="Vieira S."/>
            <person name="Bunk B."/>
            <person name="Riedel T."/>
            <person name="Sproeer C."/>
            <person name="Overmann J."/>
        </authorList>
    </citation>
    <scope>NUCLEOTIDE SEQUENCE [LARGE SCALE GENOMIC DNA]</scope>
    <source>
        <strain evidence="9">DSM 100886 HEG_-6_39</strain>
    </source>
</reference>
<dbReference type="Gene3D" id="2.40.170.20">
    <property type="entry name" value="TonB-dependent receptor, beta-barrel domain"/>
    <property type="match status" value="1"/>
</dbReference>
<dbReference type="KEGG" id="abac:LuPra_01691"/>
<sequence>MIARTPSRAFSSLCLGVLLIVLVPRDSAAQVLYGSVVGDVKDATGGALPGVTLIITNTDQGLSREAVTDAGGHFTFSNLPSGVYGLKASQQGFKGFEQKEVTVTINAVTRVDVTLEIGSMGETVSVSAERPRLQTDTAEVHESLVAEELVNAPVPLGRNYQQMYRMLPGFAPPANSHSIPSNPSRSLEFTVNGTSDDQNNTRIDGVSTYNVQLPHVSSYVPTLEAIEEVNVVTSSMGAEQGLAGGAAINVRTKSGSNAFHGSGFEYFTNQDLKAWPMRFGDAALNTGKKPEVSYNQYGGTIGGRIKENKAFFFVSYEGTRDHRVVDTTVTVPTQAMLRGDFSGSDSPIYDPLSGNADGTGRTQFRVLPGDANYGLCNTATNPNCLNIIPAARMDPIAKQIASHIPANNIDRASRNYFAQAPFQSERRQVDTRVDYNVNSKFNLAGTFGVLHFKTSVPTVFGDEAIGQPIGGSSNPGHGHGNTYRTTVMGTYIFTPTFLMDAHFGWAKQGTASEQPGLGTNIGSDVLGIPGTNGSRLFESGWPTFEFEDFATVGVNENFMPYYRHDPQSQYVVNFNWVKQTHNLRFGADFYQMGLNHAQAEFITGGFGAQGGFGFDRGITERCEVVDPATGNCQVTSAGSRSNSAAAFVLGLASRSGRTLQVPDEYSVRAHPFSFYVRDRWTIGDNLTLDYGTRWEYFPLPTRPDRGIERYDVNTNQVLLCGIGSVPTDCGIKASKTLFAPRVGMAYRIGDTWVVRAGYGLTNDPYYGIEIVRANYPILTQLKRESPDGLTPAATLAGGIPGFVVPDPGNGVIDIPSDYAWAGYPEELDRGYIQSWNFTVQRELPGKFTGQIGYVGTHSTRQLGLVDINAGQIIGAGEDGRSLQQLYGRTASTVFLRPVGSGQYHSMQAQLHRRFADGLSLSMNYTLARAKSDNENSSFQPAVQAVQYLSRNYALTSTDRTHNVGITSVWELPFGRDRRWLSDGGVLSYIVGGWQVNNMISILSGPPFTVLADGTSLNLPGSTQTADQVKPVVKLGGVGSGTPYYDPSSWAEVNEARFGNTAHNYMRAPGAFNWDFGLTREFSLTSNVKLQFRMEAFNFTNTPHLGIPDNDIGDGEDFMTITGVQDLAREGIDERQFRLGFRLVF</sequence>
<dbReference type="InterPro" id="IPR039426">
    <property type="entry name" value="TonB-dep_rcpt-like"/>
</dbReference>
<evidence type="ECO:0000256" key="5">
    <source>
        <dbReference type="ARBA" id="ARBA00023136"/>
    </source>
</evidence>
<dbReference type="AlphaFoldDB" id="A0A143PJ09"/>
<dbReference type="Pfam" id="PF13620">
    <property type="entry name" value="CarboxypepD_reg"/>
    <property type="match status" value="1"/>
</dbReference>
<keyword evidence="5" id="KW-0472">Membrane</keyword>
<dbReference type="RefSeq" id="WP_110170330.1">
    <property type="nucleotide sequence ID" value="NZ_CP015136.1"/>
</dbReference>
<name>A0A143PJ09_LUTPR</name>
<dbReference type="GO" id="GO:0030246">
    <property type="term" value="F:carbohydrate binding"/>
    <property type="evidence" value="ECO:0007669"/>
    <property type="project" value="InterPro"/>
</dbReference>
<accession>A0A143PJ09</accession>
<dbReference type="InterPro" id="IPR013784">
    <property type="entry name" value="Carb-bd-like_fold"/>
</dbReference>
<evidence type="ECO:0000313" key="8">
    <source>
        <dbReference type="EMBL" id="AMY08491.1"/>
    </source>
</evidence>
<keyword evidence="4" id="KW-0812">Transmembrane</keyword>
<evidence type="ECO:0000259" key="7">
    <source>
        <dbReference type="Pfam" id="PF25183"/>
    </source>
</evidence>
<dbReference type="Gene3D" id="2.60.40.1120">
    <property type="entry name" value="Carboxypeptidase-like, regulatory domain"/>
    <property type="match status" value="1"/>
</dbReference>
<reference evidence="8 9" key="1">
    <citation type="journal article" date="2016" name="Genome Announc.">
        <title>First Complete Genome Sequence of a Subdivision 6 Acidobacterium Strain.</title>
        <authorList>
            <person name="Huang S."/>
            <person name="Vieira S."/>
            <person name="Bunk B."/>
            <person name="Riedel T."/>
            <person name="Sproer C."/>
            <person name="Overmann J."/>
        </authorList>
    </citation>
    <scope>NUCLEOTIDE SEQUENCE [LARGE SCALE GENOMIC DNA]</scope>
    <source>
        <strain evidence="9">DSM 100886 HEG_-6_39</strain>
    </source>
</reference>
<dbReference type="STRING" id="1855912.LuPra_01691"/>
<keyword evidence="3" id="KW-1134">Transmembrane beta strand</keyword>
<dbReference type="GO" id="GO:0009279">
    <property type="term" value="C:cell outer membrane"/>
    <property type="evidence" value="ECO:0007669"/>
    <property type="project" value="UniProtKB-SubCell"/>
</dbReference>
<dbReference type="GO" id="GO:0015344">
    <property type="term" value="F:siderophore uptake transmembrane transporter activity"/>
    <property type="evidence" value="ECO:0007669"/>
    <property type="project" value="TreeGrafter"/>
</dbReference>
<dbReference type="InterPro" id="IPR036942">
    <property type="entry name" value="Beta-barrel_TonB_sf"/>
</dbReference>
<protein>
    <submittedName>
        <fullName evidence="8">Outer membrane receptor for ferrienterochelin and colicins</fullName>
    </submittedName>
</protein>
<dbReference type="Proteomes" id="UP000076079">
    <property type="component" value="Chromosome"/>
</dbReference>
<proteinExistence type="predicted"/>
<dbReference type="PANTHER" id="PTHR30069:SF46">
    <property type="entry name" value="OAR PROTEIN"/>
    <property type="match status" value="1"/>
</dbReference>
<dbReference type="OrthoDB" id="97893at2"/>
<keyword evidence="8" id="KW-0675">Receptor</keyword>
<keyword evidence="2" id="KW-0813">Transport</keyword>
<evidence type="ECO:0000256" key="6">
    <source>
        <dbReference type="ARBA" id="ARBA00023237"/>
    </source>
</evidence>
<comment type="subcellular location">
    <subcellularLocation>
        <location evidence="1">Cell outer membrane</location>
        <topology evidence="1">Multi-pass membrane protein</topology>
    </subcellularLocation>
</comment>
<dbReference type="InterPro" id="IPR057601">
    <property type="entry name" value="Oar-like_b-barrel"/>
</dbReference>
<keyword evidence="6" id="KW-0998">Cell outer membrane</keyword>
<evidence type="ECO:0000256" key="2">
    <source>
        <dbReference type="ARBA" id="ARBA00022448"/>
    </source>
</evidence>
<feature type="domain" description="TonB-dependent transporter Oar-like beta-barrel" evidence="7">
    <location>
        <begin position="252"/>
        <end position="1128"/>
    </location>
</feature>
<evidence type="ECO:0000256" key="3">
    <source>
        <dbReference type="ARBA" id="ARBA00022452"/>
    </source>
</evidence>
<keyword evidence="9" id="KW-1185">Reference proteome</keyword>
<organism evidence="8 9">
    <name type="scientific">Luteitalea pratensis</name>
    <dbReference type="NCBI Taxonomy" id="1855912"/>
    <lineage>
        <taxon>Bacteria</taxon>
        <taxon>Pseudomonadati</taxon>
        <taxon>Acidobacteriota</taxon>
        <taxon>Vicinamibacteria</taxon>
        <taxon>Vicinamibacterales</taxon>
        <taxon>Vicinamibacteraceae</taxon>
        <taxon>Luteitalea</taxon>
    </lineage>
</organism>
<dbReference type="EMBL" id="CP015136">
    <property type="protein sequence ID" value="AMY08491.1"/>
    <property type="molecule type" value="Genomic_DNA"/>
</dbReference>
<dbReference type="SUPFAM" id="SSF56935">
    <property type="entry name" value="Porins"/>
    <property type="match status" value="1"/>
</dbReference>
<dbReference type="Pfam" id="PF25183">
    <property type="entry name" value="OMP_b-brl_4"/>
    <property type="match status" value="1"/>
</dbReference>
<gene>
    <name evidence="8" type="ORF">LuPra_01691</name>
</gene>
<dbReference type="PANTHER" id="PTHR30069">
    <property type="entry name" value="TONB-DEPENDENT OUTER MEMBRANE RECEPTOR"/>
    <property type="match status" value="1"/>
</dbReference>
<dbReference type="GO" id="GO:0044718">
    <property type="term" value="P:siderophore transmembrane transport"/>
    <property type="evidence" value="ECO:0007669"/>
    <property type="project" value="TreeGrafter"/>
</dbReference>